<dbReference type="EMBL" id="UAWT01000027">
    <property type="protein sequence ID" value="SQC70636.1"/>
    <property type="molecule type" value="Genomic_DNA"/>
</dbReference>
<dbReference type="Gene3D" id="1.10.10.10">
    <property type="entry name" value="Winged helix-like DNA-binding domain superfamily/Winged helix DNA-binding domain"/>
    <property type="match status" value="1"/>
</dbReference>
<dbReference type="InterPro" id="IPR036388">
    <property type="entry name" value="WH-like_DNA-bd_sf"/>
</dbReference>
<dbReference type="InterPro" id="IPR011663">
    <property type="entry name" value="UTRA"/>
</dbReference>
<evidence type="ECO:0000256" key="1">
    <source>
        <dbReference type="ARBA" id="ARBA00023015"/>
    </source>
</evidence>
<dbReference type="InterPro" id="IPR012770">
    <property type="entry name" value="TreR"/>
</dbReference>
<organism evidence="6 7">
    <name type="scientific">Listeria fleischmannii subsp. fleischmannii</name>
    <dbReference type="NCBI Taxonomy" id="1671902"/>
    <lineage>
        <taxon>Bacteria</taxon>
        <taxon>Bacillati</taxon>
        <taxon>Bacillota</taxon>
        <taxon>Bacilli</taxon>
        <taxon>Bacillales</taxon>
        <taxon>Listeriaceae</taxon>
        <taxon>Listeria</taxon>
    </lineage>
</organism>
<evidence type="ECO:0000313" key="7">
    <source>
        <dbReference type="Proteomes" id="UP000250257"/>
    </source>
</evidence>
<dbReference type="Pfam" id="PF00392">
    <property type="entry name" value="GntR"/>
    <property type="match status" value="1"/>
</dbReference>
<accession>A0A2X3H7X5</accession>
<dbReference type="CDD" id="cd07377">
    <property type="entry name" value="WHTH_GntR"/>
    <property type="match status" value="1"/>
</dbReference>
<dbReference type="STRING" id="1214117.LFLEISCH_14566"/>
<dbReference type="GO" id="GO:0003700">
    <property type="term" value="F:DNA-binding transcription factor activity"/>
    <property type="evidence" value="ECO:0007669"/>
    <property type="project" value="UniProtKB-UniRule"/>
</dbReference>
<dbReference type="NCBIfam" id="TIGR02404">
    <property type="entry name" value="trehalos_R_Bsub"/>
    <property type="match status" value="1"/>
</dbReference>
<dbReference type="SMART" id="SM00866">
    <property type="entry name" value="UTRA"/>
    <property type="match status" value="1"/>
</dbReference>
<dbReference type="InterPro" id="IPR036390">
    <property type="entry name" value="WH_DNA-bd_sf"/>
</dbReference>
<reference evidence="6 7" key="1">
    <citation type="submission" date="2018-06" db="EMBL/GenBank/DDBJ databases">
        <authorList>
            <consortium name="Pathogen Informatics"/>
            <person name="Doyle S."/>
        </authorList>
    </citation>
    <scope>NUCLEOTIDE SEQUENCE [LARGE SCALE GENOMIC DNA]</scope>
    <source>
        <strain evidence="6 7">NCTC13940</strain>
    </source>
</reference>
<keyword evidence="1" id="KW-0805">Transcription regulation</keyword>
<dbReference type="Pfam" id="PF07702">
    <property type="entry name" value="UTRA"/>
    <property type="match status" value="1"/>
</dbReference>
<keyword evidence="2" id="KW-0238">DNA-binding</keyword>
<dbReference type="PRINTS" id="PR00035">
    <property type="entry name" value="HTHGNTR"/>
</dbReference>
<dbReference type="GO" id="GO:0045892">
    <property type="term" value="P:negative regulation of DNA-templated transcription"/>
    <property type="evidence" value="ECO:0007669"/>
    <property type="project" value="TreeGrafter"/>
</dbReference>
<dbReference type="PANTHER" id="PTHR44846:SF12">
    <property type="entry name" value="HTH-TYPE TRANSCRIPTIONAL REGULATOR TRER"/>
    <property type="match status" value="1"/>
</dbReference>
<dbReference type="SUPFAM" id="SSF46785">
    <property type="entry name" value="Winged helix' DNA-binding domain"/>
    <property type="match status" value="1"/>
</dbReference>
<dbReference type="PANTHER" id="PTHR44846">
    <property type="entry name" value="MANNOSYL-D-GLYCERATE TRANSPORT/METABOLISM SYSTEM REPRESSOR MNGR-RELATED"/>
    <property type="match status" value="1"/>
</dbReference>
<dbReference type="GO" id="GO:0003677">
    <property type="term" value="F:DNA binding"/>
    <property type="evidence" value="ECO:0007669"/>
    <property type="project" value="UniProtKB-UniRule"/>
</dbReference>
<dbReference type="PROSITE" id="PS50949">
    <property type="entry name" value="HTH_GNTR"/>
    <property type="match status" value="1"/>
</dbReference>
<dbReference type="InterPro" id="IPR050679">
    <property type="entry name" value="Bact_HTH_transcr_reg"/>
</dbReference>
<evidence type="ECO:0000259" key="5">
    <source>
        <dbReference type="PROSITE" id="PS50949"/>
    </source>
</evidence>
<gene>
    <name evidence="6" type="primary">treR</name>
    <name evidence="6" type="ORF">NCTC13940_02095</name>
</gene>
<dbReference type="Proteomes" id="UP000250257">
    <property type="component" value="Unassembled WGS sequence"/>
</dbReference>
<dbReference type="SUPFAM" id="SSF64288">
    <property type="entry name" value="Chorismate lyase-like"/>
    <property type="match status" value="1"/>
</dbReference>
<keyword evidence="3" id="KW-0804">Transcription</keyword>
<evidence type="ECO:0000256" key="4">
    <source>
        <dbReference type="NCBIfam" id="TIGR02404"/>
    </source>
</evidence>
<proteinExistence type="predicted"/>
<dbReference type="AlphaFoldDB" id="A0A2X3H7X5"/>
<evidence type="ECO:0000313" key="6">
    <source>
        <dbReference type="EMBL" id="SQC70636.1"/>
    </source>
</evidence>
<dbReference type="SMART" id="SM00345">
    <property type="entry name" value="HTH_GNTR"/>
    <property type="match status" value="1"/>
</dbReference>
<sequence>MGERCEQKNKYYDIYLELETKILDGSYRAGELLPSEHELSKQFEVSRETIRKALVLLLENGFIQKLQGKGSVVIDRERYAFPVSGLTSFKELHKAQNMNAVTKVIKNEYETLPEDVRHYVSLKKGAKAWHIERIRYLEGEAVILDKDFLLDTDIQAIDNSILEDSLYSYLEGQLGYEISYAQKEITVELVTDEDRALLDLYHDTHIVVVRSAVFLKDTCLFQYTESRHRLDRFRFIDFARRR</sequence>
<dbReference type="RefSeq" id="WP_112153833.1">
    <property type="nucleotide sequence ID" value="NZ_UAWT01000027.1"/>
</dbReference>
<evidence type="ECO:0000256" key="3">
    <source>
        <dbReference type="ARBA" id="ARBA00023163"/>
    </source>
</evidence>
<feature type="domain" description="HTH gntR-type" evidence="5">
    <location>
        <begin position="8"/>
        <end position="76"/>
    </location>
</feature>
<protein>
    <recommendedName>
        <fullName evidence="4">Trehalose operon repressor</fullName>
    </recommendedName>
</protein>
<evidence type="ECO:0000256" key="2">
    <source>
        <dbReference type="ARBA" id="ARBA00023125"/>
    </source>
</evidence>
<dbReference type="InterPro" id="IPR028978">
    <property type="entry name" value="Chorismate_lyase_/UTRA_dom_sf"/>
</dbReference>
<dbReference type="Gene3D" id="3.40.1410.10">
    <property type="entry name" value="Chorismate lyase-like"/>
    <property type="match status" value="1"/>
</dbReference>
<dbReference type="InterPro" id="IPR000524">
    <property type="entry name" value="Tscrpt_reg_HTH_GntR"/>
</dbReference>
<name>A0A2X3H7X5_9LIST</name>